<dbReference type="EnsemblMetazoa" id="GAUT001893-RA">
    <property type="protein sequence ID" value="GAUT001893-PA"/>
    <property type="gene ID" value="GAUT001893"/>
</dbReference>
<proteinExistence type="predicted"/>
<sequence length="136" mass="15371">MSFLDQMLEIDCKIKLMNSTDLLSQQGTAEFVYKINLKVRSSKSAIESVSSSEHLTLPQEIYNENNGINFCTSASMIAKEHLGCLLVTNLPMNIRTISVLQFSEGRPTNKIFSQHLQYVDVSEEIKNGINRKWNVA</sequence>
<name>A0A1A9UEA6_GLOAU</name>
<evidence type="ECO:0000313" key="2">
    <source>
        <dbReference type="Proteomes" id="UP000078200"/>
    </source>
</evidence>
<protein>
    <submittedName>
        <fullName evidence="1">Uncharacterized protein</fullName>
    </submittedName>
</protein>
<dbReference type="VEuPathDB" id="VectorBase:GAUT001893"/>
<evidence type="ECO:0000313" key="1">
    <source>
        <dbReference type="EnsemblMetazoa" id="GAUT001893-PA"/>
    </source>
</evidence>
<organism evidence="1 2">
    <name type="scientific">Glossina austeni</name>
    <name type="common">Savannah tsetse fly</name>
    <dbReference type="NCBI Taxonomy" id="7395"/>
    <lineage>
        <taxon>Eukaryota</taxon>
        <taxon>Metazoa</taxon>
        <taxon>Ecdysozoa</taxon>
        <taxon>Arthropoda</taxon>
        <taxon>Hexapoda</taxon>
        <taxon>Insecta</taxon>
        <taxon>Pterygota</taxon>
        <taxon>Neoptera</taxon>
        <taxon>Endopterygota</taxon>
        <taxon>Diptera</taxon>
        <taxon>Brachycera</taxon>
        <taxon>Muscomorpha</taxon>
        <taxon>Hippoboscoidea</taxon>
        <taxon>Glossinidae</taxon>
        <taxon>Glossina</taxon>
    </lineage>
</organism>
<accession>A0A1A9UEA6</accession>
<keyword evidence="2" id="KW-1185">Reference proteome</keyword>
<dbReference type="Proteomes" id="UP000078200">
    <property type="component" value="Unassembled WGS sequence"/>
</dbReference>
<reference evidence="1" key="1">
    <citation type="submission" date="2020-05" db="UniProtKB">
        <authorList>
            <consortium name="EnsemblMetazoa"/>
        </authorList>
    </citation>
    <scope>IDENTIFICATION</scope>
    <source>
        <strain evidence="1">TTRI</strain>
    </source>
</reference>
<dbReference type="AlphaFoldDB" id="A0A1A9UEA6"/>